<keyword evidence="5" id="KW-0539">Nucleus</keyword>
<dbReference type="PROSITE" id="PS50064">
    <property type="entry name" value="ZF_PARP_2"/>
    <property type="match status" value="1"/>
</dbReference>
<dbReference type="SUPFAM" id="SSF81383">
    <property type="entry name" value="F-box domain"/>
    <property type="match status" value="1"/>
</dbReference>
<comment type="subcellular location">
    <subcellularLocation>
        <location evidence="1">Nucleus</location>
    </subcellularLocation>
</comment>
<dbReference type="InterPro" id="IPR032675">
    <property type="entry name" value="LRR_dom_sf"/>
</dbReference>
<keyword evidence="2" id="KW-0479">Metal-binding</keyword>
<evidence type="ECO:0000256" key="1">
    <source>
        <dbReference type="ARBA" id="ARBA00004123"/>
    </source>
</evidence>
<proteinExistence type="predicted"/>
<keyword evidence="3" id="KW-0863">Zinc-finger</keyword>
<protein>
    <recommendedName>
        <fullName evidence="6">PARP-type domain-containing protein</fullName>
    </recommendedName>
</protein>
<keyword evidence="8" id="KW-1185">Reference proteome</keyword>
<dbReference type="AlphaFoldDB" id="A0AAU9K036"/>
<comment type="caution">
    <text evidence="7">The sequence shown here is derived from an EMBL/GenBank/DDBJ whole genome shotgun (WGS) entry which is preliminary data.</text>
</comment>
<name>A0AAU9K036_9CILI</name>
<feature type="domain" description="PARP-type" evidence="6">
    <location>
        <begin position="16"/>
        <end position="42"/>
    </location>
</feature>
<gene>
    <name evidence="7" type="ORF">BSTOLATCC_MIC53326</name>
</gene>
<dbReference type="SUPFAM" id="SSF57716">
    <property type="entry name" value="Glucocorticoid receptor-like (DNA-binding domain)"/>
    <property type="match status" value="1"/>
</dbReference>
<evidence type="ECO:0000313" key="7">
    <source>
        <dbReference type="EMBL" id="CAG9331251.1"/>
    </source>
</evidence>
<sequence length="342" mass="40701">MVKFRSSHQEMKRVSFTAEIAQFNKTSCKLCKSIIEKGALRIKTHSYNCCNFFHLNCYTPSLKQYISKSDLCIKLDSLHKKVLDDWLNNWNQNYLPLDKPYHEPPKLFKLINSKSSKFRRSWIEIFKYSTIKDLVRKFSRVNKEFYHISWDEELWQFFCIRDFSCIVPKDTYRNQYVTILMEICFGCKAVPKAEHFYRCPLIGRPLCPCCRFNDKKFIAVTGPYIERAYNIDPKVLDLKFGQGYDNKKITYNFLVWEALAVYREKNKNDLLDFMKDNCVSDKLICMVEKISTKEMDYTDIFGRIGANFDSKIIDIWYQQIFSYIRNGEGGSEFKQRLLKNEP</sequence>
<keyword evidence="4" id="KW-0862">Zinc</keyword>
<dbReference type="GO" id="GO:0008270">
    <property type="term" value="F:zinc ion binding"/>
    <property type="evidence" value="ECO:0007669"/>
    <property type="project" value="UniProtKB-KW"/>
</dbReference>
<dbReference type="Gene3D" id="3.80.10.10">
    <property type="entry name" value="Ribonuclease Inhibitor"/>
    <property type="match status" value="1"/>
</dbReference>
<evidence type="ECO:0000256" key="5">
    <source>
        <dbReference type="ARBA" id="ARBA00023242"/>
    </source>
</evidence>
<dbReference type="GO" id="GO:0005634">
    <property type="term" value="C:nucleus"/>
    <property type="evidence" value="ECO:0007669"/>
    <property type="project" value="UniProtKB-SubCell"/>
</dbReference>
<dbReference type="Gene3D" id="3.30.1740.10">
    <property type="entry name" value="Zinc finger, PARP-type"/>
    <property type="match status" value="1"/>
</dbReference>
<evidence type="ECO:0000256" key="2">
    <source>
        <dbReference type="ARBA" id="ARBA00022723"/>
    </source>
</evidence>
<dbReference type="GO" id="GO:0003677">
    <property type="term" value="F:DNA binding"/>
    <property type="evidence" value="ECO:0007669"/>
    <property type="project" value="InterPro"/>
</dbReference>
<evidence type="ECO:0000313" key="8">
    <source>
        <dbReference type="Proteomes" id="UP001162131"/>
    </source>
</evidence>
<dbReference type="EMBL" id="CAJZBQ010000053">
    <property type="protein sequence ID" value="CAG9331251.1"/>
    <property type="molecule type" value="Genomic_DNA"/>
</dbReference>
<accession>A0AAU9K036</accession>
<evidence type="ECO:0000259" key="6">
    <source>
        <dbReference type="PROSITE" id="PS50064"/>
    </source>
</evidence>
<organism evidence="7 8">
    <name type="scientific">Blepharisma stoltei</name>
    <dbReference type="NCBI Taxonomy" id="1481888"/>
    <lineage>
        <taxon>Eukaryota</taxon>
        <taxon>Sar</taxon>
        <taxon>Alveolata</taxon>
        <taxon>Ciliophora</taxon>
        <taxon>Postciliodesmatophora</taxon>
        <taxon>Heterotrichea</taxon>
        <taxon>Heterotrichida</taxon>
        <taxon>Blepharismidae</taxon>
        <taxon>Blepharisma</taxon>
    </lineage>
</organism>
<dbReference type="InterPro" id="IPR036047">
    <property type="entry name" value="F-box-like_dom_sf"/>
</dbReference>
<reference evidence="7" key="1">
    <citation type="submission" date="2021-09" db="EMBL/GenBank/DDBJ databases">
        <authorList>
            <consortium name="AG Swart"/>
            <person name="Singh M."/>
            <person name="Singh A."/>
            <person name="Seah K."/>
            <person name="Emmerich C."/>
        </authorList>
    </citation>
    <scope>NUCLEOTIDE SEQUENCE</scope>
    <source>
        <strain evidence="7">ATCC30299</strain>
    </source>
</reference>
<dbReference type="Proteomes" id="UP001162131">
    <property type="component" value="Unassembled WGS sequence"/>
</dbReference>
<dbReference type="InterPro" id="IPR036957">
    <property type="entry name" value="Znf_PARP_sf"/>
</dbReference>
<evidence type="ECO:0000256" key="3">
    <source>
        <dbReference type="ARBA" id="ARBA00022771"/>
    </source>
</evidence>
<evidence type="ECO:0000256" key="4">
    <source>
        <dbReference type="ARBA" id="ARBA00022833"/>
    </source>
</evidence>
<dbReference type="InterPro" id="IPR001510">
    <property type="entry name" value="Znf_PARP"/>
</dbReference>